<keyword evidence="5 10" id="KW-0460">Magnesium</keyword>
<dbReference type="GO" id="GO:0004789">
    <property type="term" value="F:thiamine-phosphate diphosphorylase activity"/>
    <property type="evidence" value="ECO:0007669"/>
    <property type="project" value="UniProtKB-UniRule"/>
</dbReference>
<keyword evidence="3 10" id="KW-0808">Transferase</keyword>
<comment type="similarity">
    <text evidence="10 11">Belongs to the thiamine-phosphate synthase family.</text>
</comment>
<dbReference type="FunFam" id="3.20.20.70:FF:000096">
    <property type="entry name" value="Thiamine-phosphate synthase"/>
    <property type="match status" value="1"/>
</dbReference>
<keyword evidence="6 10" id="KW-0784">Thiamine biosynthesis</keyword>
<accession>A0A127JYX9</accession>
<reference evidence="14 15" key="1">
    <citation type="journal article" date="2014" name="Int. J. Syst. Evol. Microbiol.">
        <title>Ramlibacter solisilvae sp. nov., isolated from forest soil, and emended description of the genus Ramlibacter.</title>
        <authorList>
            <person name="Lee H.J."/>
            <person name="Lee S.H."/>
            <person name="Lee S.S."/>
            <person name="Lee J.S."/>
            <person name="Kim Y."/>
            <person name="Kim S.C."/>
            <person name="Jeon C.O."/>
        </authorList>
    </citation>
    <scope>NUCLEOTIDE SEQUENCE [LARGE SCALE GENOMIC DNA]</scope>
    <source>
        <strain evidence="14 15">5-10</strain>
    </source>
</reference>
<dbReference type="PANTHER" id="PTHR20857">
    <property type="entry name" value="THIAMINE-PHOSPHATE PYROPHOSPHORYLASE"/>
    <property type="match status" value="1"/>
</dbReference>
<comment type="function">
    <text evidence="1 10">Condenses 4-methyl-5-(beta-hydroxyethyl)thiazole monophosphate (THZ-P) and 2-methyl-4-amino-5-hydroxymethyl pyrimidine pyrophosphate (HMP-PP) to form thiamine monophosphate (TMP).</text>
</comment>
<dbReference type="GO" id="GO:0009228">
    <property type="term" value="P:thiamine biosynthetic process"/>
    <property type="evidence" value="ECO:0007669"/>
    <property type="project" value="UniProtKB-KW"/>
</dbReference>
<evidence type="ECO:0000256" key="11">
    <source>
        <dbReference type="RuleBase" id="RU003826"/>
    </source>
</evidence>
<dbReference type="Proteomes" id="UP000070433">
    <property type="component" value="Chromosome"/>
</dbReference>
<dbReference type="EMBL" id="CP010951">
    <property type="protein sequence ID" value="AMO25161.1"/>
    <property type="molecule type" value="Genomic_DNA"/>
</dbReference>
<feature type="binding site" evidence="10">
    <location>
        <position position="165"/>
    </location>
    <ligand>
        <name>2-[(2R,5Z)-2-carboxy-4-methylthiazol-5(2H)-ylidene]ethyl phosphate</name>
        <dbReference type="ChEBI" id="CHEBI:62899"/>
    </ligand>
</feature>
<protein>
    <recommendedName>
        <fullName evidence="10">Thiamine-phosphate synthase</fullName>
        <shortName evidence="10">TP synthase</shortName>
        <shortName evidence="10">TPS</shortName>
        <ecNumber evidence="10">2.5.1.3</ecNumber>
    </recommendedName>
    <alternativeName>
        <fullName evidence="10">Thiamine-phosphate pyrophosphorylase</fullName>
        <shortName evidence="10">TMP pyrophosphorylase</shortName>
        <shortName evidence="10">TMP-PPase</shortName>
    </alternativeName>
</protein>
<feature type="binding site" evidence="10">
    <location>
        <begin position="185"/>
        <end position="186"/>
    </location>
    <ligand>
        <name>2-[(2R,5Z)-2-carboxy-4-methylthiazol-5(2H)-ylidene]ethyl phosphate</name>
        <dbReference type="ChEBI" id="CHEBI:62899"/>
    </ligand>
</feature>
<feature type="binding site" evidence="10">
    <location>
        <position position="69"/>
    </location>
    <ligand>
        <name>4-amino-2-methyl-5-(diphosphooxymethyl)pyrimidine</name>
        <dbReference type="ChEBI" id="CHEBI:57841"/>
    </ligand>
</feature>
<dbReference type="EC" id="2.5.1.3" evidence="10"/>
<keyword evidence="4 10" id="KW-0479">Metal-binding</keyword>
<dbReference type="SUPFAM" id="SSF51391">
    <property type="entry name" value="Thiamin phosphate synthase"/>
    <property type="match status" value="1"/>
</dbReference>
<evidence type="ECO:0000256" key="12">
    <source>
        <dbReference type="RuleBase" id="RU004253"/>
    </source>
</evidence>
<dbReference type="InterPro" id="IPR034291">
    <property type="entry name" value="TMP_synthase"/>
</dbReference>
<evidence type="ECO:0000313" key="14">
    <source>
        <dbReference type="EMBL" id="AMO25161.1"/>
    </source>
</evidence>
<dbReference type="PANTHER" id="PTHR20857:SF15">
    <property type="entry name" value="THIAMINE-PHOSPHATE SYNTHASE"/>
    <property type="match status" value="1"/>
</dbReference>
<feature type="binding site" evidence="10">
    <location>
        <position position="137"/>
    </location>
    <ligand>
        <name>4-amino-2-methyl-5-(diphosphooxymethyl)pyrimidine</name>
        <dbReference type="ChEBI" id="CHEBI:57841"/>
    </ligand>
</feature>
<evidence type="ECO:0000256" key="6">
    <source>
        <dbReference type="ARBA" id="ARBA00022977"/>
    </source>
</evidence>
<evidence type="ECO:0000256" key="1">
    <source>
        <dbReference type="ARBA" id="ARBA00003814"/>
    </source>
</evidence>
<organism evidence="14 15">
    <name type="scientific">Ramlibacter tataouinensis</name>
    <dbReference type="NCBI Taxonomy" id="94132"/>
    <lineage>
        <taxon>Bacteria</taxon>
        <taxon>Pseudomonadati</taxon>
        <taxon>Pseudomonadota</taxon>
        <taxon>Betaproteobacteria</taxon>
        <taxon>Burkholderiales</taxon>
        <taxon>Comamonadaceae</taxon>
        <taxon>Ramlibacter</taxon>
    </lineage>
</organism>
<name>A0A127JYX9_9BURK</name>
<feature type="binding site" evidence="10">
    <location>
        <begin position="134"/>
        <end position="136"/>
    </location>
    <ligand>
        <name>2-[(2R,5Z)-2-carboxy-4-methylthiazol-5(2H)-ylidene]ethyl phosphate</name>
        <dbReference type="ChEBI" id="CHEBI:62899"/>
    </ligand>
</feature>
<dbReference type="CDD" id="cd00564">
    <property type="entry name" value="TMP_TenI"/>
    <property type="match status" value="1"/>
</dbReference>
<evidence type="ECO:0000256" key="9">
    <source>
        <dbReference type="ARBA" id="ARBA00047883"/>
    </source>
</evidence>
<comment type="catalytic activity">
    <reaction evidence="8 10 11">
        <text>2-(2-carboxy-4-methylthiazol-5-yl)ethyl phosphate + 4-amino-2-methyl-5-(diphosphooxymethyl)pyrimidine + 2 H(+) = thiamine phosphate + CO2 + diphosphate</text>
        <dbReference type="Rhea" id="RHEA:47848"/>
        <dbReference type="ChEBI" id="CHEBI:15378"/>
        <dbReference type="ChEBI" id="CHEBI:16526"/>
        <dbReference type="ChEBI" id="CHEBI:33019"/>
        <dbReference type="ChEBI" id="CHEBI:37575"/>
        <dbReference type="ChEBI" id="CHEBI:57841"/>
        <dbReference type="ChEBI" id="CHEBI:62890"/>
        <dbReference type="EC" id="2.5.1.3"/>
    </reaction>
</comment>
<evidence type="ECO:0000256" key="10">
    <source>
        <dbReference type="HAMAP-Rule" id="MF_00097"/>
    </source>
</evidence>
<evidence type="ECO:0000256" key="8">
    <source>
        <dbReference type="ARBA" id="ARBA00047851"/>
    </source>
</evidence>
<comment type="catalytic activity">
    <reaction evidence="9 10 11">
        <text>2-[(2R,5Z)-2-carboxy-4-methylthiazol-5(2H)-ylidene]ethyl phosphate + 4-amino-2-methyl-5-(diphosphooxymethyl)pyrimidine + 2 H(+) = thiamine phosphate + CO2 + diphosphate</text>
        <dbReference type="Rhea" id="RHEA:47844"/>
        <dbReference type="ChEBI" id="CHEBI:15378"/>
        <dbReference type="ChEBI" id="CHEBI:16526"/>
        <dbReference type="ChEBI" id="CHEBI:33019"/>
        <dbReference type="ChEBI" id="CHEBI:37575"/>
        <dbReference type="ChEBI" id="CHEBI:57841"/>
        <dbReference type="ChEBI" id="CHEBI:62899"/>
        <dbReference type="EC" id="2.5.1.3"/>
    </reaction>
</comment>
<dbReference type="UniPathway" id="UPA00060">
    <property type="reaction ID" value="UER00141"/>
</dbReference>
<gene>
    <name evidence="10" type="primary">thiE</name>
    <name evidence="14" type="ORF">UC35_00285</name>
</gene>
<keyword evidence="15" id="KW-1185">Reference proteome</keyword>
<comment type="cofactor">
    <cofactor evidence="10">
        <name>Mg(2+)</name>
        <dbReference type="ChEBI" id="CHEBI:18420"/>
    </cofactor>
    <text evidence="10">Binds 1 Mg(2+) ion per subunit.</text>
</comment>
<dbReference type="HAMAP" id="MF_00097">
    <property type="entry name" value="TMP_synthase"/>
    <property type="match status" value="1"/>
</dbReference>
<comment type="catalytic activity">
    <reaction evidence="7 10 11">
        <text>4-methyl-5-(2-phosphooxyethyl)-thiazole + 4-amino-2-methyl-5-(diphosphooxymethyl)pyrimidine + H(+) = thiamine phosphate + diphosphate</text>
        <dbReference type="Rhea" id="RHEA:22328"/>
        <dbReference type="ChEBI" id="CHEBI:15378"/>
        <dbReference type="ChEBI" id="CHEBI:33019"/>
        <dbReference type="ChEBI" id="CHEBI:37575"/>
        <dbReference type="ChEBI" id="CHEBI:57841"/>
        <dbReference type="ChEBI" id="CHEBI:58296"/>
        <dbReference type="EC" id="2.5.1.3"/>
    </reaction>
</comment>
<feature type="binding site" evidence="10">
    <location>
        <position position="89"/>
    </location>
    <ligand>
        <name>Mg(2+)</name>
        <dbReference type="ChEBI" id="CHEBI:18420"/>
    </ligand>
</feature>
<feature type="binding site" evidence="10">
    <location>
        <position position="70"/>
    </location>
    <ligand>
        <name>Mg(2+)</name>
        <dbReference type="ChEBI" id="CHEBI:18420"/>
    </ligand>
</feature>
<dbReference type="GO" id="GO:0009229">
    <property type="term" value="P:thiamine diphosphate biosynthetic process"/>
    <property type="evidence" value="ECO:0007669"/>
    <property type="project" value="UniProtKB-UniRule"/>
</dbReference>
<dbReference type="InterPro" id="IPR013785">
    <property type="entry name" value="Aldolase_TIM"/>
</dbReference>
<sequence length="209" mass="22182">MRRHLRLYLVTDQALCRGRQLADVVDAAVQGGASCVQLREKELSTRDFLAQALALKTLLAPRGIPLVINDRLDVALACGAEGVHLGQSDMPAQEARRLLPPHVFIGWSVETPEDVVRSAQLPVDYLGVSPVFATPTKTDTKTPWGLDGLRRVRDMTRLPLVAIGGIHAGNAAEVLAAGADGLAVVSALCSADDPCAAARALHEGMTSHV</sequence>
<evidence type="ECO:0000313" key="15">
    <source>
        <dbReference type="Proteomes" id="UP000070433"/>
    </source>
</evidence>
<dbReference type="OrthoDB" id="9810880at2"/>
<comment type="pathway">
    <text evidence="2 10 12">Cofactor biosynthesis; thiamine diphosphate biosynthesis; thiamine phosphate from 4-amino-2-methyl-5-diphosphomethylpyrimidine and 4-methyl-5-(2-phosphoethyl)-thiazole: step 1/1.</text>
</comment>
<dbReference type="PATRIC" id="fig|94132.3.peg.56"/>
<dbReference type="Pfam" id="PF02581">
    <property type="entry name" value="TMP-TENI"/>
    <property type="match status" value="1"/>
</dbReference>
<feature type="binding site" evidence="10">
    <location>
        <position position="108"/>
    </location>
    <ligand>
        <name>4-amino-2-methyl-5-(diphosphooxymethyl)pyrimidine</name>
        <dbReference type="ChEBI" id="CHEBI:57841"/>
    </ligand>
</feature>
<dbReference type="InterPro" id="IPR022998">
    <property type="entry name" value="ThiamineP_synth_TenI"/>
</dbReference>
<evidence type="ECO:0000256" key="2">
    <source>
        <dbReference type="ARBA" id="ARBA00005165"/>
    </source>
</evidence>
<proteinExistence type="inferred from homology"/>
<feature type="domain" description="Thiamine phosphate synthase/TenI" evidence="13">
    <location>
        <begin position="7"/>
        <end position="188"/>
    </location>
</feature>
<dbReference type="GO" id="GO:0000287">
    <property type="term" value="F:magnesium ion binding"/>
    <property type="evidence" value="ECO:0007669"/>
    <property type="project" value="UniProtKB-UniRule"/>
</dbReference>
<dbReference type="InterPro" id="IPR036206">
    <property type="entry name" value="ThiamineP_synth_sf"/>
</dbReference>
<dbReference type="NCBIfam" id="TIGR00693">
    <property type="entry name" value="thiE"/>
    <property type="match status" value="1"/>
</dbReference>
<evidence type="ECO:0000256" key="7">
    <source>
        <dbReference type="ARBA" id="ARBA00047334"/>
    </source>
</evidence>
<evidence type="ECO:0000256" key="5">
    <source>
        <dbReference type="ARBA" id="ARBA00022842"/>
    </source>
</evidence>
<evidence type="ECO:0000256" key="4">
    <source>
        <dbReference type="ARBA" id="ARBA00022723"/>
    </source>
</evidence>
<feature type="binding site" evidence="10">
    <location>
        <begin position="37"/>
        <end position="41"/>
    </location>
    <ligand>
        <name>4-amino-2-methyl-5-(diphosphooxymethyl)pyrimidine</name>
        <dbReference type="ChEBI" id="CHEBI:57841"/>
    </ligand>
</feature>
<evidence type="ECO:0000256" key="3">
    <source>
        <dbReference type="ARBA" id="ARBA00022679"/>
    </source>
</evidence>
<evidence type="ECO:0000259" key="13">
    <source>
        <dbReference type="Pfam" id="PF02581"/>
    </source>
</evidence>
<dbReference type="Gene3D" id="3.20.20.70">
    <property type="entry name" value="Aldolase class I"/>
    <property type="match status" value="1"/>
</dbReference>
<dbReference type="AlphaFoldDB" id="A0A127JYX9"/>
<dbReference type="GO" id="GO:0005737">
    <property type="term" value="C:cytoplasm"/>
    <property type="evidence" value="ECO:0007669"/>
    <property type="project" value="TreeGrafter"/>
</dbReference>